<evidence type="ECO:0000259" key="11">
    <source>
        <dbReference type="Pfam" id="PF01055"/>
    </source>
</evidence>
<dbReference type="GO" id="GO:0005975">
    <property type="term" value="P:carbohydrate metabolic process"/>
    <property type="evidence" value="ECO:0007669"/>
    <property type="project" value="InterPro"/>
</dbReference>
<evidence type="ECO:0000256" key="4">
    <source>
        <dbReference type="ARBA" id="ARBA00022729"/>
    </source>
</evidence>
<feature type="domain" description="Glycoside hydrolase family 31 N-terminal" evidence="12">
    <location>
        <begin position="128"/>
        <end position="249"/>
    </location>
</feature>
<dbReference type="CDD" id="cd06602">
    <property type="entry name" value="GH31_MGAM_SI_GAA"/>
    <property type="match status" value="1"/>
</dbReference>
<reference evidence="14 15" key="1">
    <citation type="submission" date="2018-03" db="EMBL/GenBank/DDBJ databases">
        <title>Genomes of Pezizomycetes fungi and the evolution of truffles.</title>
        <authorList>
            <person name="Murat C."/>
            <person name="Payen T."/>
            <person name="Noel B."/>
            <person name="Kuo A."/>
            <person name="Martin F.M."/>
        </authorList>
    </citation>
    <scope>NUCLEOTIDE SEQUENCE [LARGE SCALE GENOMIC DNA]</scope>
    <source>
        <strain evidence="14">091103-1</strain>
    </source>
</reference>
<dbReference type="SUPFAM" id="SSF51011">
    <property type="entry name" value="Glycosyl hydrolase domain"/>
    <property type="match status" value="1"/>
</dbReference>
<dbReference type="CDD" id="cd14752">
    <property type="entry name" value="GH31_N"/>
    <property type="match status" value="1"/>
</dbReference>
<dbReference type="FunFam" id="3.20.20.80:FF:000138">
    <property type="entry name" value="Putative alpha-glucosidase AgdA"/>
    <property type="match status" value="1"/>
</dbReference>
<keyword evidence="6" id="KW-0325">Glycoprotein</keyword>
<dbReference type="SUPFAM" id="SSF74650">
    <property type="entry name" value="Galactose mutarotase-like"/>
    <property type="match status" value="1"/>
</dbReference>
<dbReference type="InterPro" id="IPR025887">
    <property type="entry name" value="Glyco_hydro_31_N_dom"/>
</dbReference>
<dbReference type="SUPFAM" id="SSF51445">
    <property type="entry name" value="(Trans)glycosidases"/>
    <property type="match status" value="1"/>
</dbReference>
<gene>
    <name evidence="14" type="ORF">C7212DRAFT_279051</name>
</gene>
<dbReference type="InterPro" id="IPR017853">
    <property type="entry name" value="GH"/>
</dbReference>
<keyword evidence="4 10" id="KW-0732">Signal</keyword>
<dbReference type="Gene3D" id="2.60.40.1180">
    <property type="entry name" value="Golgi alpha-mannosidase II"/>
    <property type="match status" value="2"/>
</dbReference>
<dbReference type="GO" id="GO:0004558">
    <property type="term" value="F:alpha-1,4-glucosidase activity"/>
    <property type="evidence" value="ECO:0007669"/>
    <property type="project" value="UniProtKB-EC"/>
</dbReference>
<comment type="similarity">
    <text evidence="2 9">Belongs to the glycosyl hydrolase 31 family.</text>
</comment>
<dbReference type="Gene3D" id="2.60.40.1760">
    <property type="entry name" value="glycosyl hydrolase (family 31)"/>
    <property type="match status" value="1"/>
</dbReference>
<evidence type="ECO:0000259" key="13">
    <source>
        <dbReference type="Pfam" id="PF21365"/>
    </source>
</evidence>
<evidence type="ECO:0000313" key="14">
    <source>
        <dbReference type="EMBL" id="PWW76135.1"/>
    </source>
</evidence>
<dbReference type="PROSITE" id="PS00129">
    <property type="entry name" value="GLYCOSYL_HYDROL_F31_1"/>
    <property type="match status" value="1"/>
</dbReference>
<dbReference type="PANTHER" id="PTHR22762">
    <property type="entry name" value="ALPHA-GLUCOSIDASE"/>
    <property type="match status" value="1"/>
</dbReference>
<evidence type="ECO:0000259" key="12">
    <source>
        <dbReference type="Pfam" id="PF13802"/>
    </source>
</evidence>
<comment type="catalytic activity">
    <reaction evidence="1">
        <text>Hydrolysis of terminal, non-reducing (1-&gt;4)-linked alpha-D-glucose residues with release of alpha-D-glucose.</text>
        <dbReference type="EC" id="3.2.1.20"/>
    </reaction>
</comment>
<protein>
    <recommendedName>
        <fullName evidence="3">alpha-glucosidase</fullName>
        <ecNumber evidence="3">3.2.1.20</ecNumber>
    </recommendedName>
    <alternativeName>
        <fullName evidence="8">Maltase</fullName>
    </alternativeName>
</protein>
<evidence type="ECO:0000256" key="1">
    <source>
        <dbReference type="ARBA" id="ARBA00001657"/>
    </source>
</evidence>
<dbReference type="InterPro" id="IPR013780">
    <property type="entry name" value="Glyco_hydro_b"/>
</dbReference>
<dbReference type="InterPro" id="IPR030458">
    <property type="entry name" value="Glyco_hydro_31_AS"/>
</dbReference>
<dbReference type="AlphaFoldDB" id="A0A317SP03"/>
<evidence type="ECO:0000313" key="15">
    <source>
        <dbReference type="Proteomes" id="UP000246991"/>
    </source>
</evidence>
<dbReference type="OrthoDB" id="5839090at2759"/>
<organism evidence="14 15">
    <name type="scientific">Tuber magnatum</name>
    <name type="common">white Piedmont truffle</name>
    <dbReference type="NCBI Taxonomy" id="42249"/>
    <lineage>
        <taxon>Eukaryota</taxon>
        <taxon>Fungi</taxon>
        <taxon>Dikarya</taxon>
        <taxon>Ascomycota</taxon>
        <taxon>Pezizomycotina</taxon>
        <taxon>Pezizomycetes</taxon>
        <taxon>Pezizales</taxon>
        <taxon>Tuberaceae</taxon>
        <taxon>Tuber</taxon>
    </lineage>
</organism>
<dbReference type="Pfam" id="PF01055">
    <property type="entry name" value="Glyco_hydro_31_2nd"/>
    <property type="match status" value="1"/>
</dbReference>
<evidence type="ECO:0000256" key="8">
    <source>
        <dbReference type="ARBA" id="ARBA00041343"/>
    </source>
</evidence>
<sequence length="975" mass="108315">MRIVQITIASAFLCAGAAAAQGATTTTAAASPTSWRSIPTLPSDVNRGRKLLANLEDPNAKDAQKICPGYTAINVRNCPGGLSARLVLAGANCNVYGTDIDQLDLRVSFGPESRLNVRILPAEIPEGQESWYDTKEDYLTRTVKGVHFNPTDSELDFRLNSSPFEFSVVRKSTDDVLFSTKGSKLVFENQFLEFRTELPERYNLYGLGEVMHSIRLGNTYNRTLYATDVNDPLDENLYGSHPFYYEHRYATLKDGSRKGYAHGVYLRNLHGQDILLREKSLTWRTIGGMVDLTFYSGPTPAEVIADHVRAVGLPAMQQYWTLGFHQCRWGYHNVSDLKDVVEAYRDFNIPLEAIWSDIDYMDQYRDWTNDPVTYGLKTFSAFLDKIHADGQHFVPIFDAAIYVPNPNNASDAYPYYDAGLAADAYLKNPDGSLYVGAVWPGFTVFPDWSSPGTQDWWTDSFQKWYKEVAYDGIWLDMNEVSSFCVGSCGSKNITQNPVHPPFSLPGERGNLILDYPEGFNNTNATEAAGVAAEIETRNSANAAKAASAGPSPTSMPFVSQVLPGVDVRAINYPPYAIDHVQNGHDLAVHAVSPNATHSDGSLEYDMHSLWGHLEIGATYKSLLKVFPGKRPFVISRSTVPGTGAWAGHWGGDNASKWLYMALSIPQALSFSMFGIPMFGVDTCGFNGNTDMELCARWMQLSAFFPFYRNHNVLSAISQEAYRWAAVADASRTAMAIRYTLLPYMYTLFHHAHTTGATVMRALSWEYPNDESLAEIDRQFMLGPAIMVAPVLDQGANYTNATFPGGENERWYDWYTHEARNASEGKLVDLKAPLGHIPVFIRGGNILALQHPAYTTAESRKNPWDVLVALDSEGDAYGDLYLDDGESLVQEKTAFITLEATNSLLNVSRKGQWTSTETLSSVTILGVPKKPNQITFGKAKLGKWSWRENSQTLEVTGLEGVTKGGAWSKEWELSWK</sequence>
<evidence type="ECO:0000256" key="6">
    <source>
        <dbReference type="ARBA" id="ARBA00023180"/>
    </source>
</evidence>
<evidence type="ECO:0000256" key="2">
    <source>
        <dbReference type="ARBA" id="ARBA00007806"/>
    </source>
</evidence>
<keyword evidence="7 9" id="KW-0326">Glycosidase</keyword>
<accession>A0A317SP03</accession>
<dbReference type="Gene3D" id="3.20.20.80">
    <property type="entry name" value="Glycosidases"/>
    <property type="match status" value="2"/>
</dbReference>
<dbReference type="STRING" id="42249.A0A317SP03"/>
<dbReference type="GO" id="GO:0030246">
    <property type="term" value="F:carbohydrate binding"/>
    <property type="evidence" value="ECO:0007669"/>
    <property type="project" value="InterPro"/>
</dbReference>
<feature type="domain" description="Glycoside hydrolase family 31 TIM barrel" evidence="11">
    <location>
        <begin position="314"/>
        <end position="747"/>
    </location>
</feature>
<dbReference type="PANTHER" id="PTHR22762:SF133">
    <property type="entry name" value="P-TYPE DOMAIN-CONTAINING PROTEIN"/>
    <property type="match status" value="1"/>
</dbReference>
<feature type="domain" description="Glycosyl hydrolase family 31 C-terminal" evidence="13">
    <location>
        <begin position="755"/>
        <end position="846"/>
    </location>
</feature>
<dbReference type="InterPro" id="IPR011013">
    <property type="entry name" value="Gal_mutarotase_sf_dom"/>
</dbReference>
<dbReference type="InterPro" id="IPR048395">
    <property type="entry name" value="Glyco_hydro_31_C"/>
</dbReference>
<evidence type="ECO:0000256" key="7">
    <source>
        <dbReference type="ARBA" id="ARBA00023295"/>
    </source>
</evidence>
<dbReference type="Pfam" id="PF21365">
    <property type="entry name" value="Glyco_hydro_31_3rd"/>
    <property type="match status" value="1"/>
</dbReference>
<feature type="signal peptide" evidence="10">
    <location>
        <begin position="1"/>
        <end position="22"/>
    </location>
</feature>
<evidence type="ECO:0000256" key="10">
    <source>
        <dbReference type="SAM" id="SignalP"/>
    </source>
</evidence>
<dbReference type="PROSITE" id="PS00707">
    <property type="entry name" value="GLYCOSYL_HYDROL_F31_2"/>
    <property type="match status" value="1"/>
</dbReference>
<keyword evidence="15" id="KW-1185">Reference proteome</keyword>
<dbReference type="EMBL" id="PYWC01000037">
    <property type="protein sequence ID" value="PWW76135.1"/>
    <property type="molecule type" value="Genomic_DNA"/>
</dbReference>
<feature type="chain" id="PRO_5016432944" description="alpha-glucosidase" evidence="10">
    <location>
        <begin position="23"/>
        <end position="975"/>
    </location>
</feature>
<proteinExistence type="inferred from homology"/>
<evidence type="ECO:0000256" key="5">
    <source>
        <dbReference type="ARBA" id="ARBA00022801"/>
    </source>
</evidence>
<dbReference type="EC" id="3.2.1.20" evidence="3"/>
<dbReference type="InterPro" id="IPR000322">
    <property type="entry name" value="Glyco_hydro_31_TIM"/>
</dbReference>
<dbReference type="Pfam" id="PF13802">
    <property type="entry name" value="Gal_mutarotas_2"/>
    <property type="match status" value="1"/>
</dbReference>
<dbReference type="FunFam" id="2.60.40.1180:FF:000001">
    <property type="entry name" value="Maltase-glucoamylase, intestinal"/>
    <property type="match status" value="1"/>
</dbReference>
<keyword evidence="5 9" id="KW-0378">Hydrolase</keyword>
<evidence type="ECO:0000256" key="3">
    <source>
        <dbReference type="ARBA" id="ARBA00012741"/>
    </source>
</evidence>
<dbReference type="Proteomes" id="UP000246991">
    <property type="component" value="Unassembled WGS sequence"/>
</dbReference>
<name>A0A317SP03_9PEZI</name>
<evidence type="ECO:0000256" key="9">
    <source>
        <dbReference type="RuleBase" id="RU361185"/>
    </source>
</evidence>
<dbReference type="InterPro" id="IPR030459">
    <property type="entry name" value="Glyco_hydro_31_CS"/>
</dbReference>
<comment type="caution">
    <text evidence="14">The sequence shown here is derived from an EMBL/GenBank/DDBJ whole genome shotgun (WGS) entry which is preliminary data.</text>
</comment>